<comment type="caution">
    <text evidence="1">The sequence shown here is derived from an EMBL/GenBank/DDBJ whole genome shotgun (WGS) entry which is preliminary data.</text>
</comment>
<keyword evidence="2" id="KW-1185">Reference proteome</keyword>
<proteinExistence type="predicted"/>
<evidence type="ECO:0000313" key="1">
    <source>
        <dbReference type="EMBL" id="GFG59160.1"/>
    </source>
</evidence>
<dbReference type="EMBL" id="BLKT01000003">
    <property type="protein sequence ID" value="GFG59160.1"/>
    <property type="molecule type" value="Genomic_DNA"/>
</dbReference>
<dbReference type="AlphaFoldDB" id="A0A7I9WP85"/>
<reference evidence="1 2" key="1">
    <citation type="journal article" date="2019" name="Emerg. Microbes Infect.">
        <title>Comprehensive subspecies identification of 175 nontuberculous mycobacteria species based on 7547 genomic profiles.</title>
        <authorList>
            <person name="Matsumoto Y."/>
            <person name="Kinjo T."/>
            <person name="Motooka D."/>
            <person name="Nabeya D."/>
            <person name="Jung N."/>
            <person name="Uechi K."/>
            <person name="Horii T."/>
            <person name="Iida T."/>
            <person name="Fujita J."/>
            <person name="Nakamura S."/>
        </authorList>
    </citation>
    <scope>NUCLEOTIDE SEQUENCE [LARGE SCALE GENOMIC DNA]</scope>
    <source>
        <strain evidence="1 2">JCM 13392</strain>
    </source>
</reference>
<organism evidence="1 2">
    <name type="scientific">Mycolicibacterium murale</name>
    <dbReference type="NCBI Taxonomy" id="182220"/>
    <lineage>
        <taxon>Bacteria</taxon>
        <taxon>Bacillati</taxon>
        <taxon>Actinomycetota</taxon>
        <taxon>Actinomycetes</taxon>
        <taxon>Mycobacteriales</taxon>
        <taxon>Mycobacteriaceae</taxon>
        <taxon>Mycolicibacterium</taxon>
    </lineage>
</organism>
<accession>A0A7I9WP85</accession>
<sequence>MCPERQGVIRPDEATLPVESELEQQPPNIRAVHLAVDLSGVFKDGFQQFGGPADGVHHILPEFNEGCLVVLNEPVASALEMQVHG</sequence>
<protein>
    <submittedName>
        <fullName evidence="1">Uncharacterized protein</fullName>
    </submittedName>
</protein>
<gene>
    <name evidence="1" type="ORF">MMUR_32960</name>
</gene>
<dbReference type="Proteomes" id="UP000465241">
    <property type="component" value="Unassembled WGS sequence"/>
</dbReference>
<name>A0A7I9WP85_9MYCO</name>
<evidence type="ECO:0000313" key="2">
    <source>
        <dbReference type="Proteomes" id="UP000465241"/>
    </source>
</evidence>